<dbReference type="RefSeq" id="WP_146431714.1">
    <property type="nucleotide sequence ID" value="NZ_SJPF01000003.1"/>
</dbReference>
<feature type="chain" id="PRO_5022896979" description="Secreted protein" evidence="1">
    <location>
        <begin position="26"/>
        <end position="414"/>
    </location>
</feature>
<keyword evidence="3" id="KW-1185">Reference proteome</keyword>
<name>A0A5C5V276_9BACT</name>
<organism evidence="2 3">
    <name type="scientific">Blastopirellula retiformator</name>
    <dbReference type="NCBI Taxonomy" id="2527970"/>
    <lineage>
        <taxon>Bacteria</taxon>
        <taxon>Pseudomonadati</taxon>
        <taxon>Planctomycetota</taxon>
        <taxon>Planctomycetia</taxon>
        <taxon>Pirellulales</taxon>
        <taxon>Pirellulaceae</taxon>
        <taxon>Blastopirellula</taxon>
    </lineage>
</organism>
<feature type="signal peptide" evidence="1">
    <location>
        <begin position="1"/>
        <end position="25"/>
    </location>
</feature>
<gene>
    <name evidence="2" type="ORF">Enr8_23820</name>
</gene>
<dbReference type="EMBL" id="SJPF01000003">
    <property type="protein sequence ID" value="TWT32578.1"/>
    <property type="molecule type" value="Genomic_DNA"/>
</dbReference>
<reference evidence="2 3" key="1">
    <citation type="submission" date="2019-02" db="EMBL/GenBank/DDBJ databases">
        <title>Deep-cultivation of Planctomycetes and their phenomic and genomic characterization uncovers novel biology.</title>
        <authorList>
            <person name="Wiegand S."/>
            <person name="Jogler M."/>
            <person name="Boedeker C."/>
            <person name="Pinto D."/>
            <person name="Vollmers J."/>
            <person name="Rivas-Marin E."/>
            <person name="Kohn T."/>
            <person name="Peeters S.H."/>
            <person name="Heuer A."/>
            <person name="Rast P."/>
            <person name="Oberbeckmann S."/>
            <person name="Bunk B."/>
            <person name="Jeske O."/>
            <person name="Meyerdierks A."/>
            <person name="Storesund J.E."/>
            <person name="Kallscheuer N."/>
            <person name="Luecker S."/>
            <person name="Lage O.M."/>
            <person name="Pohl T."/>
            <person name="Merkel B.J."/>
            <person name="Hornburger P."/>
            <person name="Mueller R.-W."/>
            <person name="Bruemmer F."/>
            <person name="Labrenz M."/>
            <person name="Spormann A.M."/>
            <person name="Op Den Camp H."/>
            <person name="Overmann J."/>
            <person name="Amann R."/>
            <person name="Jetten M.S.M."/>
            <person name="Mascher T."/>
            <person name="Medema M.H."/>
            <person name="Devos D.P."/>
            <person name="Kaster A.-K."/>
            <person name="Ovreas L."/>
            <person name="Rohde M."/>
            <person name="Galperin M.Y."/>
            <person name="Jogler C."/>
        </authorList>
    </citation>
    <scope>NUCLEOTIDE SEQUENCE [LARGE SCALE GENOMIC DNA]</scope>
    <source>
        <strain evidence="2 3">Enr8</strain>
    </source>
</reference>
<evidence type="ECO:0000313" key="2">
    <source>
        <dbReference type="EMBL" id="TWT32578.1"/>
    </source>
</evidence>
<evidence type="ECO:0008006" key="4">
    <source>
        <dbReference type="Google" id="ProtNLM"/>
    </source>
</evidence>
<keyword evidence="1" id="KW-0732">Signal</keyword>
<sequence precursor="true">MPRLQTALWIGACFSVLFFTRSSVAEPPTAEESLVSYDLASGKAALEDYLAENEGDASQRFGLGVVQFASAVETMSQSFYECGVRDHRQQIPFLRIVAAENPNPKATSYQDVRNILQRFVDDLAVAEQTLAKVDDKEVKLPLPLFQIRLDLNGDGTTTEAETLAGVAMHLRMIENVPGNAGVDRPYETVVAFDYADCLWLRGYCHLLSGLAETWLAYDMQQLHDRAGYVLFEKIDSPHAYLGEAKKTFPISGVDIIDVVALIHLINFPVKEPAKLKDAHAHFLQVISLSRRTWDTIEAETDDDREWIPSPKQSSPVSRVRTTPEMVTTWREFLDELEAILQGEKLAPHPRIVDGRGINVKKVFFEPQPFDLVMWVQGSGATPFLEKGPITDQAFWSRINRAFNGQFMSFAVWYN</sequence>
<evidence type="ECO:0000256" key="1">
    <source>
        <dbReference type="SAM" id="SignalP"/>
    </source>
</evidence>
<accession>A0A5C5V276</accession>
<dbReference type="AlphaFoldDB" id="A0A5C5V276"/>
<comment type="caution">
    <text evidence="2">The sequence shown here is derived from an EMBL/GenBank/DDBJ whole genome shotgun (WGS) entry which is preliminary data.</text>
</comment>
<dbReference type="Proteomes" id="UP000318878">
    <property type="component" value="Unassembled WGS sequence"/>
</dbReference>
<evidence type="ECO:0000313" key="3">
    <source>
        <dbReference type="Proteomes" id="UP000318878"/>
    </source>
</evidence>
<proteinExistence type="predicted"/>
<dbReference type="OrthoDB" id="9815249at2"/>
<protein>
    <recommendedName>
        <fullName evidence="4">Secreted protein</fullName>
    </recommendedName>
</protein>